<accession>A0A439DC15</accession>
<dbReference type="AlphaFoldDB" id="A0A439DC15"/>
<comment type="pathway">
    <text evidence="1">Secondary metabolite biosynthesis.</text>
</comment>
<dbReference type="STRING" id="363999.A0A439DC15"/>
<dbReference type="EMBL" id="RYZI01000066">
    <property type="protein sequence ID" value="RWA11908.1"/>
    <property type="molecule type" value="Genomic_DNA"/>
</dbReference>
<dbReference type="CDD" id="cd02440">
    <property type="entry name" value="AdoMet_MTases"/>
    <property type="match status" value="1"/>
</dbReference>
<dbReference type="Pfam" id="PF13649">
    <property type="entry name" value="Methyltransf_25"/>
    <property type="match status" value="1"/>
</dbReference>
<dbReference type="Gene3D" id="3.40.50.150">
    <property type="entry name" value="Vaccinia Virus protein VP39"/>
    <property type="match status" value="1"/>
</dbReference>
<sequence>MPAVVDWTNGVTEASREVEWFQPELKEVPAIAKQIFRDYSRLVDDDIIGHIHRVRDAAWKILPYPCIGCFRFLDFPACISPAYPEVIERAKAGETLLDLGCGLGQDIRKLIYDGAPAENLIGADSESAFHSLGYELFKDRDTLKARLITSDVFADDFLEEFRGKVDIVFMGSFLHLFTFDQQITIMKQVSRLLRHKSGSMIFGRHMAISDAGGTFKTNAIGWSLYYHSPDTFQKLLDGASEERWELSTNLIPYSSASSTVSDSAMTWQKGDHVKQMYFTAKLQLSG</sequence>
<evidence type="ECO:0000313" key="7">
    <source>
        <dbReference type="Proteomes" id="UP000286045"/>
    </source>
</evidence>
<evidence type="ECO:0000256" key="3">
    <source>
        <dbReference type="ARBA" id="ARBA00022691"/>
    </source>
</evidence>
<dbReference type="Proteomes" id="UP000286045">
    <property type="component" value="Unassembled WGS sequence"/>
</dbReference>
<protein>
    <recommendedName>
        <fullName evidence="5">Methyltransferase domain-containing protein</fullName>
    </recommendedName>
</protein>
<dbReference type="GO" id="GO:0016740">
    <property type="term" value="F:transferase activity"/>
    <property type="evidence" value="ECO:0007669"/>
    <property type="project" value="UniProtKB-KW"/>
</dbReference>
<dbReference type="PANTHER" id="PTHR35897">
    <property type="entry name" value="METHYLTRANSFERASE AUSD"/>
    <property type="match status" value="1"/>
</dbReference>
<comment type="similarity">
    <text evidence="4">Belongs to the class I-like SAM-binding methyltransferase superfamily.</text>
</comment>
<dbReference type="InterPro" id="IPR041698">
    <property type="entry name" value="Methyltransf_25"/>
</dbReference>
<name>A0A439DC15_9PEZI</name>
<evidence type="ECO:0000256" key="1">
    <source>
        <dbReference type="ARBA" id="ARBA00005179"/>
    </source>
</evidence>
<keyword evidence="7" id="KW-1185">Reference proteome</keyword>
<evidence type="ECO:0000259" key="5">
    <source>
        <dbReference type="Pfam" id="PF13649"/>
    </source>
</evidence>
<keyword evidence="2" id="KW-0808">Transferase</keyword>
<organism evidence="6 7">
    <name type="scientific">Xylaria grammica</name>
    <dbReference type="NCBI Taxonomy" id="363999"/>
    <lineage>
        <taxon>Eukaryota</taxon>
        <taxon>Fungi</taxon>
        <taxon>Dikarya</taxon>
        <taxon>Ascomycota</taxon>
        <taxon>Pezizomycotina</taxon>
        <taxon>Sordariomycetes</taxon>
        <taxon>Xylariomycetidae</taxon>
        <taxon>Xylariales</taxon>
        <taxon>Xylariaceae</taxon>
        <taxon>Xylaria</taxon>
    </lineage>
</organism>
<proteinExistence type="inferred from homology"/>
<reference evidence="6 7" key="1">
    <citation type="submission" date="2018-12" db="EMBL/GenBank/DDBJ databases">
        <title>Draft genome sequence of Xylaria grammica IHI A82.</title>
        <authorList>
            <person name="Buettner E."/>
            <person name="Kellner H."/>
        </authorList>
    </citation>
    <scope>NUCLEOTIDE SEQUENCE [LARGE SCALE GENOMIC DNA]</scope>
    <source>
        <strain evidence="6 7">IHI A82</strain>
    </source>
</reference>
<keyword evidence="3" id="KW-0949">S-adenosyl-L-methionine</keyword>
<dbReference type="InterPro" id="IPR029063">
    <property type="entry name" value="SAM-dependent_MTases_sf"/>
</dbReference>
<evidence type="ECO:0000256" key="2">
    <source>
        <dbReference type="ARBA" id="ARBA00022679"/>
    </source>
</evidence>
<dbReference type="InterPro" id="IPR051654">
    <property type="entry name" value="Meroterpenoid_MTases"/>
</dbReference>
<feature type="domain" description="Methyltransferase" evidence="5">
    <location>
        <begin position="97"/>
        <end position="195"/>
    </location>
</feature>
<evidence type="ECO:0000256" key="4">
    <source>
        <dbReference type="ARBA" id="ARBA00038314"/>
    </source>
</evidence>
<gene>
    <name evidence="6" type="ORF">EKO27_g3192</name>
</gene>
<dbReference type="PANTHER" id="PTHR35897:SF1">
    <property type="entry name" value="METHYLTRANSFERASE AUSD"/>
    <property type="match status" value="1"/>
</dbReference>
<comment type="caution">
    <text evidence="6">The sequence shown here is derived from an EMBL/GenBank/DDBJ whole genome shotgun (WGS) entry which is preliminary data.</text>
</comment>
<dbReference type="SUPFAM" id="SSF53335">
    <property type="entry name" value="S-adenosyl-L-methionine-dependent methyltransferases"/>
    <property type="match status" value="1"/>
</dbReference>
<evidence type="ECO:0000313" key="6">
    <source>
        <dbReference type="EMBL" id="RWA11908.1"/>
    </source>
</evidence>